<keyword evidence="1" id="KW-0479">Metal-binding</keyword>
<evidence type="ECO:0000256" key="1">
    <source>
        <dbReference type="ARBA" id="ARBA00022723"/>
    </source>
</evidence>
<proteinExistence type="predicted"/>
<evidence type="ECO:0000256" key="3">
    <source>
        <dbReference type="ARBA" id="ARBA00022833"/>
    </source>
</evidence>
<accession>A0A6G0VMS4</accession>
<protein>
    <recommendedName>
        <fullName evidence="4">FLYWCH-type domain-containing protein</fullName>
    </recommendedName>
</protein>
<dbReference type="OrthoDB" id="6607069at2759"/>
<dbReference type="Proteomes" id="UP000478052">
    <property type="component" value="Unassembled WGS sequence"/>
</dbReference>
<evidence type="ECO:0000313" key="5">
    <source>
        <dbReference type="EMBL" id="KAF0692116.1"/>
    </source>
</evidence>
<organism evidence="5 6">
    <name type="scientific">Aphis craccivora</name>
    <name type="common">Cowpea aphid</name>
    <dbReference type="NCBI Taxonomy" id="307492"/>
    <lineage>
        <taxon>Eukaryota</taxon>
        <taxon>Metazoa</taxon>
        <taxon>Ecdysozoa</taxon>
        <taxon>Arthropoda</taxon>
        <taxon>Hexapoda</taxon>
        <taxon>Insecta</taxon>
        <taxon>Pterygota</taxon>
        <taxon>Neoptera</taxon>
        <taxon>Paraneoptera</taxon>
        <taxon>Hemiptera</taxon>
        <taxon>Sternorrhyncha</taxon>
        <taxon>Aphidomorpha</taxon>
        <taxon>Aphidoidea</taxon>
        <taxon>Aphididae</taxon>
        <taxon>Aphidini</taxon>
        <taxon>Aphis</taxon>
        <taxon>Aphis</taxon>
    </lineage>
</organism>
<evidence type="ECO:0000313" key="6">
    <source>
        <dbReference type="Proteomes" id="UP000478052"/>
    </source>
</evidence>
<evidence type="ECO:0000259" key="4">
    <source>
        <dbReference type="Pfam" id="PF04500"/>
    </source>
</evidence>
<keyword evidence="6" id="KW-1185">Reference proteome</keyword>
<comment type="caution">
    <text evidence="5">The sequence shown here is derived from an EMBL/GenBank/DDBJ whole genome shotgun (WGS) entry which is preliminary data.</text>
</comment>
<keyword evidence="3" id="KW-0862">Zinc</keyword>
<name>A0A6G0VMS4_APHCR</name>
<dbReference type="EMBL" id="VUJU01015803">
    <property type="protein sequence ID" value="KAF0692116.1"/>
    <property type="molecule type" value="Genomic_DNA"/>
</dbReference>
<dbReference type="Pfam" id="PF04500">
    <property type="entry name" value="FLYWCH"/>
    <property type="match status" value="1"/>
</dbReference>
<evidence type="ECO:0000256" key="2">
    <source>
        <dbReference type="ARBA" id="ARBA00022771"/>
    </source>
</evidence>
<reference evidence="5 6" key="1">
    <citation type="submission" date="2019-08" db="EMBL/GenBank/DDBJ databases">
        <title>Whole genome of Aphis craccivora.</title>
        <authorList>
            <person name="Voronova N.V."/>
            <person name="Shulinski R.S."/>
            <person name="Bandarenka Y.V."/>
            <person name="Zhorov D.G."/>
            <person name="Warner D."/>
        </authorList>
    </citation>
    <scope>NUCLEOTIDE SEQUENCE [LARGE SCALE GENOMIC DNA]</scope>
    <source>
        <strain evidence="5">180601</strain>
        <tissue evidence="5">Whole Body</tissue>
    </source>
</reference>
<keyword evidence="2" id="KW-0863">Zinc-finger</keyword>
<dbReference type="GO" id="GO:0008270">
    <property type="term" value="F:zinc ion binding"/>
    <property type="evidence" value="ECO:0007669"/>
    <property type="project" value="UniProtKB-KW"/>
</dbReference>
<dbReference type="AlphaFoldDB" id="A0A6G0VMS4"/>
<sequence>MNSIYSEKQRDLFVIDQYKFRFHKFLKNNIERCCCCKKTCKSYIHLNSDNNDVH</sequence>
<gene>
    <name evidence="5" type="ORF">FWK35_00038311</name>
</gene>
<dbReference type="InterPro" id="IPR007588">
    <property type="entry name" value="Znf_FLYWCH"/>
</dbReference>
<feature type="domain" description="FLYWCH-type" evidence="4">
    <location>
        <begin position="6"/>
        <end position="53"/>
    </location>
</feature>